<gene>
    <name evidence="1" type="ORF">Ahy_B09g098751</name>
</gene>
<evidence type="ECO:0000313" key="1">
    <source>
        <dbReference type="EMBL" id="RYQ92524.1"/>
    </source>
</evidence>
<proteinExistence type="predicted"/>
<protein>
    <submittedName>
        <fullName evidence="1">Uncharacterized protein</fullName>
    </submittedName>
</protein>
<organism evidence="1 2">
    <name type="scientific">Arachis hypogaea</name>
    <name type="common">Peanut</name>
    <dbReference type="NCBI Taxonomy" id="3818"/>
    <lineage>
        <taxon>Eukaryota</taxon>
        <taxon>Viridiplantae</taxon>
        <taxon>Streptophyta</taxon>
        <taxon>Embryophyta</taxon>
        <taxon>Tracheophyta</taxon>
        <taxon>Spermatophyta</taxon>
        <taxon>Magnoliopsida</taxon>
        <taxon>eudicotyledons</taxon>
        <taxon>Gunneridae</taxon>
        <taxon>Pentapetalae</taxon>
        <taxon>rosids</taxon>
        <taxon>fabids</taxon>
        <taxon>Fabales</taxon>
        <taxon>Fabaceae</taxon>
        <taxon>Papilionoideae</taxon>
        <taxon>50 kb inversion clade</taxon>
        <taxon>dalbergioids sensu lato</taxon>
        <taxon>Dalbergieae</taxon>
        <taxon>Pterocarpus clade</taxon>
        <taxon>Arachis</taxon>
    </lineage>
</organism>
<accession>A0A444XST8</accession>
<dbReference type="Proteomes" id="UP000289738">
    <property type="component" value="Chromosome B09"/>
</dbReference>
<dbReference type="AlphaFoldDB" id="A0A444XST8"/>
<name>A0A444XST8_ARAHY</name>
<keyword evidence="2" id="KW-1185">Reference proteome</keyword>
<comment type="caution">
    <text evidence="1">The sequence shown here is derived from an EMBL/GenBank/DDBJ whole genome shotgun (WGS) entry which is preliminary data.</text>
</comment>
<evidence type="ECO:0000313" key="2">
    <source>
        <dbReference type="Proteomes" id="UP000289738"/>
    </source>
</evidence>
<sequence length="127" mass="13856">MEERRKGCSVAVKAPPPLLGFVAVAVLPLSSCCTAIEDLEGMSHRRCALSPRCRRLELAAMLLHRLQAVASPLISSSPLPLITMVVSSVASWLWCTDIKSGHGFIVGDEGYKQDIDIQKVKLLRSRT</sequence>
<dbReference type="EMBL" id="SDMP01000019">
    <property type="protein sequence ID" value="RYQ92524.1"/>
    <property type="molecule type" value="Genomic_DNA"/>
</dbReference>
<reference evidence="1 2" key="1">
    <citation type="submission" date="2019-01" db="EMBL/GenBank/DDBJ databases">
        <title>Sequencing of cultivated peanut Arachis hypogaea provides insights into genome evolution and oil improvement.</title>
        <authorList>
            <person name="Chen X."/>
        </authorList>
    </citation>
    <scope>NUCLEOTIDE SEQUENCE [LARGE SCALE GENOMIC DNA]</scope>
    <source>
        <strain evidence="2">cv. Fuhuasheng</strain>
        <tissue evidence="1">Leaves</tissue>
    </source>
</reference>